<name>A0A0C3D169_HEBCY</name>
<dbReference type="Proteomes" id="UP000053424">
    <property type="component" value="Unassembled WGS sequence"/>
</dbReference>
<sequence length="100" mass="11334">MDRNDSVGYPSCPLPEIFKFDEGPDEDGRESNVRVLTATVGGRLWRGGGGEKWRRMECYIMEDCAARRLQGIAQLPRVKRTRLTCAERSAPVYLNETLDV</sequence>
<gene>
    <name evidence="1" type="ORF">M413DRAFT_439014</name>
</gene>
<accession>A0A0C3D169</accession>
<protein>
    <submittedName>
        <fullName evidence="1">Uncharacterized protein</fullName>
    </submittedName>
</protein>
<dbReference type="AlphaFoldDB" id="A0A0C3D169"/>
<evidence type="ECO:0000313" key="1">
    <source>
        <dbReference type="EMBL" id="KIM49881.1"/>
    </source>
</evidence>
<organism evidence="1 2">
    <name type="scientific">Hebeloma cylindrosporum</name>
    <dbReference type="NCBI Taxonomy" id="76867"/>
    <lineage>
        <taxon>Eukaryota</taxon>
        <taxon>Fungi</taxon>
        <taxon>Dikarya</taxon>
        <taxon>Basidiomycota</taxon>
        <taxon>Agaricomycotina</taxon>
        <taxon>Agaricomycetes</taxon>
        <taxon>Agaricomycetidae</taxon>
        <taxon>Agaricales</taxon>
        <taxon>Agaricineae</taxon>
        <taxon>Hymenogastraceae</taxon>
        <taxon>Hebeloma</taxon>
    </lineage>
</organism>
<dbReference type="HOGENOM" id="CLU_2306482_0_0_1"/>
<dbReference type="EMBL" id="KN831768">
    <property type="protein sequence ID" value="KIM49881.1"/>
    <property type="molecule type" value="Genomic_DNA"/>
</dbReference>
<reference evidence="2" key="2">
    <citation type="submission" date="2015-01" db="EMBL/GenBank/DDBJ databases">
        <title>Evolutionary Origins and Diversification of the Mycorrhizal Mutualists.</title>
        <authorList>
            <consortium name="DOE Joint Genome Institute"/>
            <consortium name="Mycorrhizal Genomics Consortium"/>
            <person name="Kohler A."/>
            <person name="Kuo A."/>
            <person name="Nagy L.G."/>
            <person name="Floudas D."/>
            <person name="Copeland A."/>
            <person name="Barry K.W."/>
            <person name="Cichocki N."/>
            <person name="Veneault-Fourrey C."/>
            <person name="LaButti K."/>
            <person name="Lindquist E.A."/>
            <person name="Lipzen A."/>
            <person name="Lundell T."/>
            <person name="Morin E."/>
            <person name="Murat C."/>
            <person name="Riley R."/>
            <person name="Ohm R."/>
            <person name="Sun H."/>
            <person name="Tunlid A."/>
            <person name="Henrissat B."/>
            <person name="Grigoriev I.V."/>
            <person name="Hibbett D.S."/>
            <person name="Martin F."/>
        </authorList>
    </citation>
    <scope>NUCLEOTIDE SEQUENCE [LARGE SCALE GENOMIC DNA]</scope>
    <source>
        <strain evidence="2">h7</strain>
    </source>
</reference>
<keyword evidence="2" id="KW-1185">Reference proteome</keyword>
<reference evidence="1 2" key="1">
    <citation type="submission" date="2014-04" db="EMBL/GenBank/DDBJ databases">
        <authorList>
            <consortium name="DOE Joint Genome Institute"/>
            <person name="Kuo A."/>
            <person name="Gay G."/>
            <person name="Dore J."/>
            <person name="Kohler A."/>
            <person name="Nagy L.G."/>
            <person name="Floudas D."/>
            <person name="Copeland A."/>
            <person name="Barry K.W."/>
            <person name="Cichocki N."/>
            <person name="Veneault-Fourrey C."/>
            <person name="LaButti K."/>
            <person name="Lindquist E.A."/>
            <person name="Lipzen A."/>
            <person name="Lundell T."/>
            <person name="Morin E."/>
            <person name="Murat C."/>
            <person name="Sun H."/>
            <person name="Tunlid A."/>
            <person name="Henrissat B."/>
            <person name="Grigoriev I.V."/>
            <person name="Hibbett D.S."/>
            <person name="Martin F."/>
            <person name="Nordberg H.P."/>
            <person name="Cantor M.N."/>
            <person name="Hua S.X."/>
        </authorList>
    </citation>
    <scope>NUCLEOTIDE SEQUENCE [LARGE SCALE GENOMIC DNA]</scope>
    <source>
        <strain evidence="2">h7</strain>
    </source>
</reference>
<evidence type="ECO:0000313" key="2">
    <source>
        <dbReference type="Proteomes" id="UP000053424"/>
    </source>
</evidence>
<proteinExistence type="predicted"/>